<gene>
    <name evidence="3" type="ORF">BCV69DRAFT_769</name>
</gene>
<feature type="region of interest" description="Disordered" evidence="1">
    <location>
        <begin position="47"/>
        <end position="75"/>
    </location>
</feature>
<dbReference type="EMBL" id="KZ819321">
    <property type="protein sequence ID" value="PWN23502.1"/>
    <property type="molecule type" value="Genomic_DNA"/>
</dbReference>
<dbReference type="RefSeq" id="XP_025350662.1">
    <property type="nucleotide sequence ID" value="XM_025495515.1"/>
</dbReference>
<evidence type="ECO:0000313" key="4">
    <source>
        <dbReference type="Proteomes" id="UP000245942"/>
    </source>
</evidence>
<reference evidence="3 4" key="1">
    <citation type="journal article" date="2018" name="Mol. Biol. Evol.">
        <title>Broad Genomic Sampling Reveals a Smut Pathogenic Ancestry of the Fungal Clade Ustilaginomycotina.</title>
        <authorList>
            <person name="Kijpornyongpan T."/>
            <person name="Mondo S.J."/>
            <person name="Barry K."/>
            <person name="Sandor L."/>
            <person name="Lee J."/>
            <person name="Lipzen A."/>
            <person name="Pangilinan J."/>
            <person name="LaButti K."/>
            <person name="Hainaut M."/>
            <person name="Henrissat B."/>
            <person name="Grigoriev I.V."/>
            <person name="Spatafora J.W."/>
            <person name="Aime M.C."/>
        </authorList>
    </citation>
    <scope>NUCLEOTIDE SEQUENCE [LARGE SCALE GENOMIC DNA]</scope>
    <source>
        <strain evidence="3 4">MCA 4718</strain>
    </source>
</reference>
<accession>A0A316UE88</accession>
<protein>
    <submittedName>
        <fullName evidence="3">Uncharacterized protein</fullName>
    </submittedName>
</protein>
<sequence length="135" mass="14544">MRLLLPTTLLMASLLVASARASSAPGSPIRFEDLGYPYTGAQIPAGAISKGPDGEVNVKFPRQPGTTSSNTAWMPGWLAKARREERTKALQSEMAIEEGPSPSSARKKKGFMGRAKDGLKNTFRRKGKGKHSTRS</sequence>
<dbReference type="GeneID" id="37017249"/>
<dbReference type="Proteomes" id="UP000245942">
    <property type="component" value="Unassembled WGS sequence"/>
</dbReference>
<feature type="chain" id="PRO_5016451120" evidence="2">
    <location>
        <begin position="22"/>
        <end position="135"/>
    </location>
</feature>
<name>A0A316UE88_9BASI</name>
<evidence type="ECO:0000256" key="1">
    <source>
        <dbReference type="SAM" id="MobiDB-lite"/>
    </source>
</evidence>
<proteinExistence type="predicted"/>
<organism evidence="3 4">
    <name type="scientific">Pseudomicrostroma glucosiphilum</name>
    <dbReference type="NCBI Taxonomy" id="1684307"/>
    <lineage>
        <taxon>Eukaryota</taxon>
        <taxon>Fungi</taxon>
        <taxon>Dikarya</taxon>
        <taxon>Basidiomycota</taxon>
        <taxon>Ustilaginomycotina</taxon>
        <taxon>Exobasidiomycetes</taxon>
        <taxon>Microstromatales</taxon>
        <taxon>Microstromatales incertae sedis</taxon>
        <taxon>Pseudomicrostroma</taxon>
    </lineage>
</organism>
<feature type="compositionally biased region" description="Basic residues" evidence="1">
    <location>
        <begin position="122"/>
        <end position="135"/>
    </location>
</feature>
<evidence type="ECO:0000313" key="3">
    <source>
        <dbReference type="EMBL" id="PWN23502.1"/>
    </source>
</evidence>
<dbReference type="AlphaFoldDB" id="A0A316UE88"/>
<evidence type="ECO:0000256" key="2">
    <source>
        <dbReference type="SAM" id="SignalP"/>
    </source>
</evidence>
<feature type="region of interest" description="Disordered" evidence="1">
    <location>
        <begin position="90"/>
        <end position="135"/>
    </location>
</feature>
<feature type="signal peptide" evidence="2">
    <location>
        <begin position="1"/>
        <end position="21"/>
    </location>
</feature>
<keyword evidence="4" id="KW-1185">Reference proteome</keyword>
<keyword evidence="2" id="KW-0732">Signal</keyword>